<dbReference type="PANTHER" id="PTHR33798">
    <property type="entry name" value="FLAVOPROTEIN OXYGENASE"/>
    <property type="match status" value="1"/>
</dbReference>
<dbReference type="PANTHER" id="PTHR33798:SF5">
    <property type="entry name" value="FLAVIN REDUCTASE LIKE DOMAIN-CONTAINING PROTEIN"/>
    <property type="match status" value="1"/>
</dbReference>
<comment type="similarity">
    <text evidence="4">Belongs to the flavoredoxin family.</text>
</comment>
<evidence type="ECO:0000256" key="4">
    <source>
        <dbReference type="ARBA" id="ARBA00038054"/>
    </source>
</evidence>
<name>A0A964TCR4_9FLAO</name>
<dbReference type="Pfam" id="PF01613">
    <property type="entry name" value="Flavin_Reduct"/>
    <property type="match status" value="1"/>
</dbReference>
<dbReference type="InterPro" id="IPR002563">
    <property type="entry name" value="Flavin_Rdtase-like_dom"/>
</dbReference>
<evidence type="ECO:0000256" key="1">
    <source>
        <dbReference type="ARBA" id="ARBA00001917"/>
    </source>
</evidence>
<dbReference type="EMBL" id="JAAABI010000003">
    <property type="protein sequence ID" value="NAY92488.1"/>
    <property type="molecule type" value="Genomic_DNA"/>
</dbReference>
<dbReference type="RefSeq" id="WP_166523902.1">
    <property type="nucleotide sequence ID" value="NZ_JAAABI010000003.1"/>
</dbReference>
<comment type="cofactor">
    <cofactor evidence="1">
        <name>FMN</name>
        <dbReference type="ChEBI" id="CHEBI:58210"/>
    </cofactor>
</comment>
<comment type="caution">
    <text evidence="6">The sequence shown here is derived from an EMBL/GenBank/DDBJ whole genome shotgun (WGS) entry which is preliminary data.</text>
</comment>
<feature type="domain" description="Flavin reductase like" evidence="5">
    <location>
        <begin position="33"/>
        <end position="167"/>
    </location>
</feature>
<keyword evidence="7" id="KW-1185">Reference proteome</keyword>
<dbReference type="GO" id="GO:0010181">
    <property type="term" value="F:FMN binding"/>
    <property type="evidence" value="ECO:0007669"/>
    <property type="project" value="InterPro"/>
</dbReference>
<dbReference type="InterPro" id="IPR012349">
    <property type="entry name" value="Split_barrel_FMN-bd"/>
</dbReference>
<dbReference type="SUPFAM" id="SSF50475">
    <property type="entry name" value="FMN-binding split barrel"/>
    <property type="match status" value="1"/>
</dbReference>
<gene>
    <name evidence="6" type="ORF">GTQ34_11205</name>
</gene>
<sequence>MKYFTKADLEHLPSRQRSHLINSISGYKSAHLIGSSSLSGSTNLAVFNSVFHLGSSPALLGFILRPLTVERHTYDNLKATSSYTLNAITKEMYREAHHTSAKYPVNISEFSITSFEETYKDGFSTPYVKQSPVQIGCRYVNEYTIKENGCIMVVGAVEHIYVASELLHQDHWVHLDRANIMSIIGLDGYALPKILDRLEYARPNQKSKSLLNGPQKD</sequence>
<dbReference type="Gene3D" id="2.30.110.10">
    <property type="entry name" value="Electron Transport, Fmn-binding Protein, Chain A"/>
    <property type="match status" value="1"/>
</dbReference>
<proteinExistence type="inferred from homology"/>
<evidence type="ECO:0000256" key="3">
    <source>
        <dbReference type="ARBA" id="ARBA00022643"/>
    </source>
</evidence>
<evidence type="ECO:0000313" key="7">
    <source>
        <dbReference type="Proteomes" id="UP000667650"/>
    </source>
</evidence>
<dbReference type="AlphaFoldDB" id="A0A964TCR4"/>
<evidence type="ECO:0000259" key="5">
    <source>
        <dbReference type="Pfam" id="PF01613"/>
    </source>
</evidence>
<organism evidence="6 7">
    <name type="scientific">Flagellimonas ochracea</name>
    <dbReference type="NCBI Taxonomy" id="2696472"/>
    <lineage>
        <taxon>Bacteria</taxon>
        <taxon>Pseudomonadati</taxon>
        <taxon>Bacteroidota</taxon>
        <taxon>Flavobacteriia</taxon>
        <taxon>Flavobacteriales</taxon>
        <taxon>Flavobacteriaceae</taxon>
        <taxon>Flagellimonas</taxon>
    </lineage>
</organism>
<dbReference type="Proteomes" id="UP000667650">
    <property type="component" value="Unassembled WGS sequence"/>
</dbReference>
<accession>A0A964TCR4</accession>
<keyword evidence="2" id="KW-0285">Flavoprotein</keyword>
<reference evidence="6" key="1">
    <citation type="submission" date="2020-01" db="EMBL/GenBank/DDBJ databases">
        <title>Muricauda ochracea sp. nov., isolated from a tidal flat of Garorim bay in Korea.</title>
        <authorList>
            <person name="Kim D."/>
            <person name="Yoo Y."/>
            <person name="Kim J.-J."/>
        </authorList>
    </citation>
    <scope>NUCLEOTIDE SEQUENCE</scope>
    <source>
        <strain evidence="6">JGD-17</strain>
    </source>
</reference>
<dbReference type="GO" id="GO:0016646">
    <property type="term" value="F:oxidoreductase activity, acting on the CH-NH group of donors, NAD or NADP as acceptor"/>
    <property type="evidence" value="ECO:0007669"/>
    <property type="project" value="UniProtKB-ARBA"/>
</dbReference>
<keyword evidence="3" id="KW-0288">FMN</keyword>
<protein>
    <submittedName>
        <fullName evidence="6">Flavin oxidoreductase</fullName>
    </submittedName>
</protein>
<evidence type="ECO:0000256" key="2">
    <source>
        <dbReference type="ARBA" id="ARBA00022630"/>
    </source>
</evidence>
<evidence type="ECO:0000313" key="6">
    <source>
        <dbReference type="EMBL" id="NAY92488.1"/>
    </source>
</evidence>